<feature type="compositionally biased region" description="Low complexity" evidence="5">
    <location>
        <begin position="791"/>
        <end position="801"/>
    </location>
</feature>
<accession>A0AAW0UJC7</accession>
<dbReference type="InterPro" id="IPR001932">
    <property type="entry name" value="PPM-type_phosphatase-like_dom"/>
</dbReference>
<dbReference type="Pfam" id="PF00481">
    <property type="entry name" value="PP2C"/>
    <property type="match status" value="1"/>
</dbReference>
<dbReference type="EMBL" id="JARAKH010000010">
    <property type="protein sequence ID" value="KAK8400195.1"/>
    <property type="molecule type" value="Genomic_DNA"/>
</dbReference>
<dbReference type="PROSITE" id="PS51746">
    <property type="entry name" value="PPM_2"/>
    <property type="match status" value="1"/>
</dbReference>
<evidence type="ECO:0000256" key="2">
    <source>
        <dbReference type="ARBA" id="ARBA00022801"/>
    </source>
</evidence>
<dbReference type="CDD" id="cd00143">
    <property type="entry name" value="PP2Cc"/>
    <property type="match status" value="1"/>
</dbReference>
<feature type="compositionally biased region" description="Low complexity" evidence="5">
    <location>
        <begin position="1359"/>
        <end position="1392"/>
    </location>
</feature>
<dbReference type="InterPro" id="IPR015655">
    <property type="entry name" value="PP2C"/>
</dbReference>
<dbReference type="PRINTS" id="PR01217">
    <property type="entry name" value="PRICHEXTENSN"/>
</dbReference>
<keyword evidence="1" id="KW-0479">Metal-binding</keyword>
<proteinExistence type="inferred from homology"/>
<keyword evidence="3 4" id="KW-0904">Protein phosphatase</keyword>
<evidence type="ECO:0000256" key="4">
    <source>
        <dbReference type="RuleBase" id="RU003465"/>
    </source>
</evidence>
<evidence type="ECO:0000256" key="5">
    <source>
        <dbReference type="SAM" id="MobiDB-lite"/>
    </source>
</evidence>
<feature type="compositionally biased region" description="Pro residues" evidence="5">
    <location>
        <begin position="1045"/>
        <end position="1093"/>
    </location>
</feature>
<feature type="region of interest" description="Disordered" evidence="5">
    <location>
        <begin position="890"/>
        <end position="1119"/>
    </location>
</feature>
<dbReference type="PROSITE" id="PS01032">
    <property type="entry name" value="PPM_1"/>
    <property type="match status" value="1"/>
</dbReference>
<feature type="compositionally biased region" description="Acidic residues" evidence="5">
    <location>
        <begin position="533"/>
        <end position="553"/>
    </location>
</feature>
<evidence type="ECO:0000256" key="3">
    <source>
        <dbReference type="ARBA" id="ARBA00022912"/>
    </source>
</evidence>
<comment type="similarity">
    <text evidence="4">Belongs to the PP2C family.</text>
</comment>
<dbReference type="SMART" id="SM00332">
    <property type="entry name" value="PP2Cc"/>
    <property type="match status" value="1"/>
</dbReference>
<reference evidence="7 8" key="1">
    <citation type="submission" date="2023-03" db="EMBL/GenBank/DDBJ databases">
        <title>High-quality genome of Scylla paramamosain provides insights in environmental adaptation.</title>
        <authorList>
            <person name="Zhang L."/>
        </authorList>
    </citation>
    <scope>NUCLEOTIDE SEQUENCE [LARGE SCALE GENOMIC DNA]</scope>
    <source>
        <strain evidence="7">LZ_2023a</strain>
        <tissue evidence="7">Muscle</tissue>
    </source>
</reference>
<dbReference type="PANTHER" id="PTHR47992">
    <property type="entry name" value="PROTEIN PHOSPHATASE"/>
    <property type="match status" value="1"/>
</dbReference>
<dbReference type="GO" id="GO:0046872">
    <property type="term" value="F:metal ion binding"/>
    <property type="evidence" value="ECO:0007669"/>
    <property type="project" value="UniProtKB-KW"/>
</dbReference>
<dbReference type="Gene3D" id="3.60.40.10">
    <property type="entry name" value="PPM-type phosphatase domain"/>
    <property type="match status" value="1"/>
</dbReference>
<feature type="compositionally biased region" description="Polar residues" evidence="5">
    <location>
        <begin position="704"/>
        <end position="713"/>
    </location>
</feature>
<dbReference type="InterPro" id="IPR000222">
    <property type="entry name" value="PP2C_BS"/>
</dbReference>
<feature type="compositionally biased region" description="Pro residues" evidence="5">
    <location>
        <begin position="966"/>
        <end position="1027"/>
    </location>
</feature>
<feature type="compositionally biased region" description="Low complexity" evidence="5">
    <location>
        <begin position="714"/>
        <end position="730"/>
    </location>
</feature>
<feature type="compositionally biased region" description="Polar residues" evidence="5">
    <location>
        <begin position="1452"/>
        <end position="1463"/>
    </location>
</feature>
<feature type="compositionally biased region" description="Low complexity" evidence="5">
    <location>
        <begin position="1334"/>
        <end position="1348"/>
    </location>
</feature>
<feature type="compositionally biased region" description="Low complexity" evidence="5">
    <location>
        <begin position="913"/>
        <end position="950"/>
    </location>
</feature>
<feature type="compositionally biased region" description="Polar residues" evidence="5">
    <location>
        <begin position="1472"/>
        <end position="1483"/>
    </location>
</feature>
<feature type="region of interest" description="Disordered" evidence="5">
    <location>
        <begin position="437"/>
        <end position="519"/>
    </location>
</feature>
<name>A0AAW0UJC7_SCYPA</name>
<keyword evidence="8" id="KW-1185">Reference proteome</keyword>
<feature type="region of interest" description="Disordered" evidence="5">
    <location>
        <begin position="1230"/>
        <end position="1517"/>
    </location>
</feature>
<evidence type="ECO:0000313" key="7">
    <source>
        <dbReference type="EMBL" id="KAK8400195.1"/>
    </source>
</evidence>
<feature type="region of interest" description="Disordered" evidence="5">
    <location>
        <begin position="775"/>
        <end position="850"/>
    </location>
</feature>
<dbReference type="InterPro" id="IPR036457">
    <property type="entry name" value="PPM-type-like_dom_sf"/>
</dbReference>
<feature type="compositionally biased region" description="Low complexity" evidence="5">
    <location>
        <begin position="1296"/>
        <end position="1321"/>
    </location>
</feature>
<feature type="region of interest" description="Disordered" evidence="5">
    <location>
        <begin position="663"/>
        <end position="761"/>
    </location>
</feature>
<feature type="region of interest" description="Disordered" evidence="5">
    <location>
        <begin position="533"/>
        <end position="638"/>
    </location>
</feature>
<feature type="domain" description="PPM-type phosphatase" evidence="6">
    <location>
        <begin position="134"/>
        <end position="392"/>
    </location>
</feature>
<dbReference type="GO" id="GO:0004722">
    <property type="term" value="F:protein serine/threonine phosphatase activity"/>
    <property type="evidence" value="ECO:0007669"/>
    <property type="project" value="InterPro"/>
</dbReference>
<feature type="compositionally biased region" description="Polar residues" evidence="5">
    <location>
        <begin position="591"/>
        <end position="612"/>
    </location>
</feature>
<protein>
    <recommendedName>
        <fullName evidence="6">PPM-type phosphatase domain-containing protein</fullName>
    </recommendedName>
</protein>
<evidence type="ECO:0000259" key="6">
    <source>
        <dbReference type="PROSITE" id="PS51746"/>
    </source>
</evidence>
<organism evidence="7 8">
    <name type="scientific">Scylla paramamosain</name>
    <name type="common">Mud crab</name>
    <dbReference type="NCBI Taxonomy" id="85552"/>
    <lineage>
        <taxon>Eukaryota</taxon>
        <taxon>Metazoa</taxon>
        <taxon>Ecdysozoa</taxon>
        <taxon>Arthropoda</taxon>
        <taxon>Crustacea</taxon>
        <taxon>Multicrustacea</taxon>
        <taxon>Malacostraca</taxon>
        <taxon>Eumalacostraca</taxon>
        <taxon>Eucarida</taxon>
        <taxon>Decapoda</taxon>
        <taxon>Pleocyemata</taxon>
        <taxon>Brachyura</taxon>
        <taxon>Eubrachyura</taxon>
        <taxon>Portunoidea</taxon>
        <taxon>Portunidae</taxon>
        <taxon>Portuninae</taxon>
        <taxon>Scylla</taxon>
    </lineage>
</organism>
<sequence length="1604" mass="171148">MGCEERYVAEFLKYLSDFVANIRPDDPLPVRAPNYKVTESEIDGQILDIVHHYLNSRECPPYVREYVGHQVWTSIRNLEVNGEDTDQLDTSNTNHTYDILKLIQDVTSKANTVIQELQSTLTVDQVEKLPRYHPISHFAIKNGRRKMEDRHVIIHDLNTLYGLNFKQPHAYYGVFDGHAGIDAAVYSAAHLHQYMIQNPQYETNPEAALKHAFHITDTNFIKKASKEKLKGGTTAVVALVREKRLVVAWLGDSQALLVRRRTPVRMVEPHKPELPVERERVEEMGGCVLNIQGTWRVLGQLAVSRAIGDREYKPFVSSECDIKSLEIEGDEDFLILACDGLWDTLSPDAAVNLVYAYLTRNDGETDGVGRCLVEAARNSGSDDNITAVVVFLRPVSTIMEEEAQRIAQGQVPEPVPEAVLCKDSTPSSINAIFSPPVNQFDYNNAEPPLYNPFDGETPFKMDAEDAATPASQHLQKQEEPMEGSEAPQLSARDSDSDEGIPAAGNNDQAFNPHEAPTPTAEEVDAALAELDSIPDEVCESGDVEEEDEEEEEWSYYRMDLQTQPQGEDVLVPGSSEVMDQNKDKAGAPSADISQEQPQELETGNGLAGSSQELMEESHTDNVKTDNQPSLLSKSPDLFQTEDAARFNKETNLMETSISNVGEYLDNYEPSSSPHAPGSPRSVEGFVTSVELNTPEEIGGATHPQDVNGSGVEQSSGPFSVYVSSSPEPVSLDPHLQASGDFGSVSEMTNGQVENEIEPSGDFSPVEIVHAQSTVEVVASPTPSEKRETEVPEVPTSPTVPVNQTVDVTFIPEPAVEPTAEKPVPVFIDEGTPVSEGEPEIPSNVLADTHTSEPVTADLLSKEPSSEPFIMEQACTAESPIPEQLQALVEGTGISHDEAPISEPMSPVFDKASPLMEETPVEVVPPSSMEPSLLSISPAPEPSPALASPVEMTPAKPLSAPMSPVQEPSPAPMSPVQEPSPAPMSPVQEPSPAPMSPVQEPSPAPMSPVQEPSPAPMSPVQEPSPAPMSPVLEPSLLPISQVQEPSPVPISPVQEPLPAPMSPVQEPSPAPASPVEEPAPVPASPVQEPSPKPVSPVEEPVLEPVPPVEEAVPTPVPPVEKPALVPVSPVEESAPTPVSTIEESALVSTFPVAELAQAPMPAVLDHSPVPEHAVEQEPPSTLSPVVLETQAGSPSVVSDIMEAAALDTEKDEIQINEGTVVIPVVAQDNVKETKPEVAKSPAKTAKTPGKTADKAGKPTPSRSTPGKATPTRTPSARTPLTKPTEKKPTPSSQTQKPTATRPAAERTTAARTRVTPTSSATSKQPLTKPSTKPVPRTTTAKPSTTATTKPAEKKAPKPATPTAPRAALSKPSAASSKPAQPSTAGRITTTTTTKRPISAPTKRVEKTDTSKVNGTATKSSPRTTTSRPATTSTVTRKPVSATAKSVPEKETKNTTNRILSTTAKSVLKPSPGTARSVTSKATALTKTTGKVDGTSSTTTTASKARMTSVTKSSTTTKATGVAAKKTLVSKTSTIKSKTAAAATSSKIQKSEVISAPVTNGENKIAHEETSVEVIEKCAAEDVVQCSTTEQVISTETVEVIVNGDH</sequence>
<evidence type="ECO:0000313" key="8">
    <source>
        <dbReference type="Proteomes" id="UP001487740"/>
    </source>
</evidence>
<evidence type="ECO:0000256" key="1">
    <source>
        <dbReference type="ARBA" id="ARBA00022723"/>
    </source>
</evidence>
<feature type="compositionally biased region" description="Low complexity" evidence="5">
    <location>
        <begin position="1484"/>
        <end position="1517"/>
    </location>
</feature>
<gene>
    <name evidence="7" type="ORF">O3P69_003117</name>
</gene>
<keyword evidence="2 4" id="KW-0378">Hydrolase</keyword>
<feature type="compositionally biased region" description="Low complexity" evidence="5">
    <location>
        <begin position="1414"/>
        <end position="1434"/>
    </location>
</feature>
<dbReference type="SUPFAM" id="SSF81606">
    <property type="entry name" value="PP2C-like"/>
    <property type="match status" value="1"/>
</dbReference>
<comment type="caution">
    <text evidence="7">The sequence shown here is derived from an EMBL/GenBank/DDBJ whole genome shotgun (WGS) entry which is preliminary data.</text>
</comment>
<dbReference type="Proteomes" id="UP001487740">
    <property type="component" value="Unassembled WGS sequence"/>
</dbReference>
<feature type="compositionally biased region" description="Low complexity" evidence="5">
    <location>
        <begin position="1267"/>
        <end position="1281"/>
    </location>
</feature>